<feature type="domain" description="Peptidase C1A papain C-terminal" evidence="3">
    <location>
        <begin position="109"/>
        <end position="309"/>
    </location>
</feature>
<dbReference type="GO" id="GO:0008234">
    <property type="term" value="F:cysteine-type peptidase activity"/>
    <property type="evidence" value="ECO:0007669"/>
    <property type="project" value="InterPro"/>
</dbReference>
<dbReference type="SUPFAM" id="SSF54001">
    <property type="entry name" value="Cysteine proteinases"/>
    <property type="match status" value="1"/>
</dbReference>
<dbReference type="PANTHER" id="PTHR12411">
    <property type="entry name" value="CYSTEINE PROTEASE FAMILY C1-RELATED"/>
    <property type="match status" value="1"/>
</dbReference>
<dbReference type="SMART" id="SM00645">
    <property type="entry name" value="Pept_C1"/>
    <property type="match status" value="1"/>
</dbReference>
<dbReference type="InterPro" id="IPR025660">
    <property type="entry name" value="Pept_his_AS"/>
</dbReference>
<proteinExistence type="inferred from homology"/>
<dbReference type="GO" id="GO:0006508">
    <property type="term" value="P:proteolysis"/>
    <property type="evidence" value="ECO:0007669"/>
    <property type="project" value="InterPro"/>
</dbReference>
<dbReference type="Gene3D" id="3.90.70.10">
    <property type="entry name" value="Cysteine proteinases"/>
    <property type="match status" value="1"/>
</dbReference>
<evidence type="ECO:0000313" key="4">
    <source>
        <dbReference type="EnsemblPlants" id="EMT13523"/>
    </source>
</evidence>
<dbReference type="CDD" id="cd02248">
    <property type="entry name" value="Peptidase_C1A"/>
    <property type="match status" value="1"/>
</dbReference>
<accession>N1QUX2</accession>
<dbReference type="InterPro" id="IPR000668">
    <property type="entry name" value="Peptidase_C1A_C"/>
</dbReference>
<protein>
    <submittedName>
        <fullName evidence="4">Vignain</fullName>
    </submittedName>
</protein>
<dbReference type="AlphaFoldDB" id="N1QUX2"/>
<keyword evidence="2" id="KW-1015">Disulfide bond</keyword>
<evidence type="ECO:0000256" key="1">
    <source>
        <dbReference type="ARBA" id="ARBA00008455"/>
    </source>
</evidence>
<organism evidence="4">
    <name type="scientific">Aegilops tauschii</name>
    <name type="common">Tausch's goatgrass</name>
    <name type="synonym">Aegilops squarrosa</name>
    <dbReference type="NCBI Taxonomy" id="37682"/>
    <lineage>
        <taxon>Eukaryota</taxon>
        <taxon>Viridiplantae</taxon>
        <taxon>Streptophyta</taxon>
        <taxon>Embryophyta</taxon>
        <taxon>Tracheophyta</taxon>
        <taxon>Spermatophyta</taxon>
        <taxon>Magnoliopsida</taxon>
        <taxon>Liliopsida</taxon>
        <taxon>Poales</taxon>
        <taxon>Poaceae</taxon>
        <taxon>BOP clade</taxon>
        <taxon>Pooideae</taxon>
        <taxon>Triticodae</taxon>
        <taxon>Triticeae</taxon>
        <taxon>Triticinae</taxon>
        <taxon>Aegilops</taxon>
    </lineage>
</organism>
<sequence>MPPSFKQPMANLIHRRDLAGSTTGHMHANEAAPFRRWRLAVTSQQAHLGDGAAATAGHRFGFSRSSSLKPHATAIAGWSTAGAAFWYMKSLPSEINWLKANVVPSDHWVAEVDWVEAGAVSPVVRKQNGCGECPELSHCHCLYKSSLTDTKSSGCNGGQAKKAFRYMQDNGVSSESSYPYKARGSKLGCERNKTATAVRISGFQFVNPTEGALEKAVAKQPVVVSLQCPDDMDRYYKEGILDYKVVKPATLHSVLIVGYGTDSNDVKYWRFKNSWGPDWGEGGFGRIRRHVGYKGGALGIFMRQGVYPVVEN</sequence>
<dbReference type="InterPro" id="IPR013128">
    <property type="entry name" value="Peptidase_C1A"/>
</dbReference>
<dbReference type="Pfam" id="PF00112">
    <property type="entry name" value="Peptidase_C1"/>
    <property type="match status" value="1"/>
</dbReference>
<evidence type="ECO:0000256" key="2">
    <source>
        <dbReference type="ARBA" id="ARBA00023157"/>
    </source>
</evidence>
<dbReference type="EnsemblPlants" id="EMT13523">
    <property type="protein sequence ID" value="EMT13523"/>
    <property type="gene ID" value="F775_20832"/>
</dbReference>
<dbReference type="InterPro" id="IPR038765">
    <property type="entry name" value="Papain-like_cys_pep_sf"/>
</dbReference>
<comment type="similarity">
    <text evidence="1">Belongs to the peptidase C1 family.</text>
</comment>
<dbReference type="InterPro" id="IPR039417">
    <property type="entry name" value="Peptidase_C1A_papain-like"/>
</dbReference>
<name>N1QUX2_AEGTA</name>
<reference evidence="4" key="1">
    <citation type="submission" date="2015-06" db="UniProtKB">
        <authorList>
            <consortium name="EnsemblPlants"/>
        </authorList>
    </citation>
    <scope>IDENTIFICATION</scope>
</reference>
<evidence type="ECO:0000259" key="3">
    <source>
        <dbReference type="SMART" id="SM00645"/>
    </source>
</evidence>
<dbReference type="PROSITE" id="PS00639">
    <property type="entry name" value="THIOL_PROTEASE_HIS"/>
    <property type="match status" value="1"/>
</dbReference>